<organism evidence="2">
    <name type="scientific">Mesorhizobium sp. WSM2240</name>
    <dbReference type="NCBI Taxonomy" id="3228851"/>
    <lineage>
        <taxon>Bacteria</taxon>
        <taxon>Pseudomonadati</taxon>
        <taxon>Pseudomonadota</taxon>
        <taxon>Alphaproteobacteria</taxon>
        <taxon>Hyphomicrobiales</taxon>
        <taxon>Phyllobacteriaceae</taxon>
        <taxon>Mesorhizobium</taxon>
    </lineage>
</organism>
<proteinExistence type="predicted"/>
<evidence type="ECO:0000259" key="1">
    <source>
        <dbReference type="Pfam" id="PF12728"/>
    </source>
</evidence>
<sequence>MTKLAVSIPEAVEMTGIGRSSLYALFREGKITRRKQGKRSLILVDELRRYVESLPTAPAARG</sequence>
<feature type="domain" description="Helix-turn-helix" evidence="1">
    <location>
        <begin position="7"/>
        <end position="53"/>
    </location>
</feature>
<dbReference type="InterPro" id="IPR041657">
    <property type="entry name" value="HTH_17"/>
</dbReference>
<dbReference type="Pfam" id="PF12728">
    <property type="entry name" value="HTH_17"/>
    <property type="match status" value="1"/>
</dbReference>
<protein>
    <submittedName>
        <fullName evidence="2">Helix-turn-helix domain-containing protein</fullName>
    </submittedName>
</protein>
<gene>
    <name evidence="2" type="ORF">ABVK50_23870</name>
</gene>
<evidence type="ECO:0000313" key="2">
    <source>
        <dbReference type="EMBL" id="XCG48246.1"/>
    </source>
</evidence>
<dbReference type="EMBL" id="CP159253">
    <property type="protein sequence ID" value="XCG48246.1"/>
    <property type="molecule type" value="Genomic_DNA"/>
</dbReference>
<accession>A0AAU8CPI9</accession>
<dbReference type="RefSeq" id="WP_353644221.1">
    <property type="nucleotide sequence ID" value="NZ_CP159253.1"/>
</dbReference>
<dbReference type="AlphaFoldDB" id="A0AAU8CPI9"/>
<name>A0AAU8CPI9_9HYPH</name>
<reference evidence="2" key="1">
    <citation type="submission" date="2024-06" db="EMBL/GenBank/DDBJ databases">
        <title>Mesorhizobium karijinii sp. nov., a symbiont of the iconic Swainsona formosa from arid Australia.</title>
        <authorList>
            <person name="Hill Y.J."/>
            <person name="Watkin E.L.J."/>
            <person name="O'Hara G.W."/>
            <person name="Terpolilli J."/>
            <person name="Tye M.L."/>
            <person name="Kohlmeier M.G."/>
        </authorList>
    </citation>
    <scope>NUCLEOTIDE SEQUENCE</scope>
    <source>
        <strain evidence="2">WSM2240</strain>
    </source>
</reference>